<comment type="caution">
    <text evidence="2">The sequence shown here is derived from an EMBL/GenBank/DDBJ whole genome shotgun (WGS) entry which is preliminary data.</text>
</comment>
<dbReference type="Proteomes" id="UP001258017">
    <property type="component" value="Unassembled WGS sequence"/>
</dbReference>
<feature type="compositionally biased region" description="Polar residues" evidence="1">
    <location>
        <begin position="1"/>
        <end position="16"/>
    </location>
</feature>
<feature type="region of interest" description="Disordered" evidence="1">
    <location>
        <begin position="54"/>
        <end position="77"/>
    </location>
</feature>
<sequence length="77" mass="8855">MPGTPMEQNGDTLQKLQTERPPNANSQQVVREITQTDHLNKRLLVSVLERMNKSNGEFDSFMEKETTDLQDNDDSDF</sequence>
<evidence type="ECO:0000313" key="2">
    <source>
        <dbReference type="EMBL" id="KAK2580671.1"/>
    </source>
</evidence>
<accession>A0AAD9RK73</accession>
<organism evidence="2 3">
    <name type="scientific">Odynerus spinipes</name>
    <dbReference type="NCBI Taxonomy" id="1348599"/>
    <lineage>
        <taxon>Eukaryota</taxon>
        <taxon>Metazoa</taxon>
        <taxon>Ecdysozoa</taxon>
        <taxon>Arthropoda</taxon>
        <taxon>Hexapoda</taxon>
        <taxon>Insecta</taxon>
        <taxon>Pterygota</taxon>
        <taxon>Neoptera</taxon>
        <taxon>Endopterygota</taxon>
        <taxon>Hymenoptera</taxon>
        <taxon>Apocrita</taxon>
        <taxon>Aculeata</taxon>
        <taxon>Vespoidea</taxon>
        <taxon>Vespidae</taxon>
        <taxon>Eumeninae</taxon>
        <taxon>Odynerus</taxon>
    </lineage>
</organism>
<evidence type="ECO:0000313" key="3">
    <source>
        <dbReference type="Proteomes" id="UP001258017"/>
    </source>
</evidence>
<reference evidence="2" key="1">
    <citation type="submission" date="2021-08" db="EMBL/GenBank/DDBJ databases">
        <authorList>
            <person name="Misof B."/>
            <person name="Oliver O."/>
            <person name="Podsiadlowski L."/>
            <person name="Donath A."/>
            <person name="Peters R."/>
            <person name="Mayer C."/>
            <person name="Rust J."/>
            <person name="Gunkel S."/>
            <person name="Lesny P."/>
            <person name="Martin S."/>
            <person name="Oeyen J.P."/>
            <person name="Petersen M."/>
            <person name="Panagiotis P."/>
            <person name="Wilbrandt J."/>
            <person name="Tanja T."/>
        </authorList>
    </citation>
    <scope>NUCLEOTIDE SEQUENCE</scope>
    <source>
        <strain evidence="2">GBR_01_08_01A</strain>
        <tissue evidence="2">Thorax + abdomen</tissue>
    </source>
</reference>
<proteinExistence type="predicted"/>
<dbReference type="EMBL" id="JAIFRP010000050">
    <property type="protein sequence ID" value="KAK2580671.1"/>
    <property type="molecule type" value="Genomic_DNA"/>
</dbReference>
<protein>
    <submittedName>
        <fullName evidence="2">Uncharacterized protein</fullName>
    </submittedName>
</protein>
<gene>
    <name evidence="2" type="ORF">KPH14_007773</name>
</gene>
<evidence type="ECO:0000256" key="1">
    <source>
        <dbReference type="SAM" id="MobiDB-lite"/>
    </source>
</evidence>
<feature type="region of interest" description="Disordered" evidence="1">
    <location>
        <begin position="1"/>
        <end position="28"/>
    </location>
</feature>
<keyword evidence="3" id="KW-1185">Reference proteome</keyword>
<name>A0AAD9RK73_9HYME</name>
<feature type="compositionally biased region" description="Acidic residues" evidence="1">
    <location>
        <begin position="68"/>
        <end position="77"/>
    </location>
</feature>
<dbReference type="AlphaFoldDB" id="A0AAD9RK73"/>
<reference evidence="2" key="2">
    <citation type="journal article" date="2023" name="Commun. Biol.">
        <title>Intrasexual cuticular hydrocarbon dimorphism in a wasp sheds light on hydrocarbon biosynthesis genes in Hymenoptera.</title>
        <authorList>
            <person name="Moris V.C."/>
            <person name="Podsiadlowski L."/>
            <person name="Martin S."/>
            <person name="Oeyen J.P."/>
            <person name="Donath A."/>
            <person name="Petersen M."/>
            <person name="Wilbrandt J."/>
            <person name="Misof B."/>
            <person name="Liedtke D."/>
            <person name="Thamm M."/>
            <person name="Scheiner R."/>
            <person name="Schmitt T."/>
            <person name="Niehuis O."/>
        </authorList>
    </citation>
    <scope>NUCLEOTIDE SEQUENCE</scope>
    <source>
        <strain evidence="2">GBR_01_08_01A</strain>
    </source>
</reference>